<evidence type="ECO:0000259" key="3">
    <source>
        <dbReference type="SMART" id="SM00385"/>
    </source>
</evidence>
<dbReference type="InterPro" id="IPR036915">
    <property type="entry name" value="Cyclin-like_sf"/>
</dbReference>
<protein>
    <submittedName>
        <fullName evidence="5">CYCLIN domain-containing protein</fullName>
    </submittedName>
</protein>
<evidence type="ECO:0000313" key="5">
    <source>
        <dbReference type="WBParaSite" id="PTRK_0001015500.1"/>
    </source>
</evidence>
<evidence type="ECO:0000256" key="2">
    <source>
        <dbReference type="SAM" id="MobiDB-lite"/>
    </source>
</evidence>
<keyword evidence="4" id="KW-1185">Reference proteome</keyword>
<comment type="similarity">
    <text evidence="1">Belongs to the cyclin family.</text>
</comment>
<reference evidence="5" key="1">
    <citation type="submission" date="2017-02" db="UniProtKB">
        <authorList>
            <consortium name="WormBaseParasite"/>
        </authorList>
    </citation>
    <scope>IDENTIFICATION</scope>
</reference>
<feature type="compositionally biased region" description="Polar residues" evidence="2">
    <location>
        <begin position="196"/>
        <end position="207"/>
    </location>
</feature>
<sequence>MDCGSNGHNYGDIPFNYFDITKRLQQAAMDTNYSDCYPNFYGSRKNNKGERFGQSSKRATMTTSSVRNVSNQNISNNFGPQKTYYGGPLLAYGTFPYSCYDMNQFICAQLMSGQCLNEQKNIFYPLQNNVPGPLSYPENIFQLKSHFPQTKRISRSDTFLKRRRSHKNDKGKTLKKYIMIQYSYYFSWWMMPKSSDSTKVNTNINKQKGSRKRRSEVVPEDQQLKNKPELTEEVVLDIIKEEETKVLSSPVTKNIKRRKGEELTTEGLKCDEEFKGGESPVKDCGMILKSSFHQIPSLKTSSKDKISSSQSNNTSNNVNEIFDNFHVEYEITLDTSKSNTLKIKTPPDFILYGNSNDVIDLMYKKCEIYPKSFVIGRLPQTKLDFEHRITVLSWLMDVAYEERQSRVTFHLAVNYFDRALAASKFQLNSYQLIASACLKLASKMEEIHSLTSDTIVERTCLAFSTLQLKKMETLVSHTLEFSMNPLTTLHFVDFYYRIISHTCDLQGCATPSNSSTSSRLDILNASTVSSSQSSNTSFDGERNNDEIEKLFFSEEPIVLQEGLIEYYLTAVAMVDFICLTNPCQYFDSSKLAAAILYAQFADFDGDLNFSKYNKDDISEEYDYILPFFKNIDQIMEDYKEKSEFIGYEEDRAFYLQKTKKKVNEDHRYRVQTFTSLFNDYLKKDEIKEHILYYQDKYEKLSLDIALKKN</sequence>
<dbReference type="Proteomes" id="UP000038045">
    <property type="component" value="Unplaced"/>
</dbReference>
<evidence type="ECO:0000313" key="4">
    <source>
        <dbReference type="Proteomes" id="UP000038045"/>
    </source>
</evidence>
<evidence type="ECO:0000256" key="1">
    <source>
        <dbReference type="RuleBase" id="RU000383"/>
    </source>
</evidence>
<organism evidence="4 5">
    <name type="scientific">Parastrongyloides trichosuri</name>
    <name type="common">Possum-specific nematode worm</name>
    <dbReference type="NCBI Taxonomy" id="131310"/>
    <lineage>
        <taxon>Eukaryota</taxon>
        <taxon>Metazoa</taxon>
        <taxon>Ecdysozoa</taxon>
        <taxon>Nematoda</taxon>
        <taxon>Chromadorea</taxon>
        <taxon>Rhabditida</taxon>
        <taxon>Tylenchina</taxon>
        <taxon>Panagrolaimomorpha</taxon>
        <taxon>Strongyloidoidea</taxon>
        <taxon>Strongyloididae</taxon>
        <taxon>Parastrongyloides</taxon>
    </lineage>
</organism>
<dbReference type="PANTHER" id="PTHR10177">
    <property type="entry name" value="CYCLINS"/>
    <property type="match status" value="1"/>
</dbReference>
<dbReference type="SUPFAM" id="SSF47954">
    <property type="entry name" value="Cyclin-like"/>
    <property type="match status" value="1"/>
</dbReference>
<dbReference type="InterPro" id="IPR013763">
    <property type="entry name" value="Cyclin-like_dom"/>
</dbReference>
<feature type="domain" description="Cyclin-like" evidence="3">
    <location>
        <begin position="393"/>
        <end position="477"/>
    </location>
</feature>
<dbReference type="Pfam" id="PF00134">
    <property type="entry name" value="Cyclin_N"/>
    <property type="match status" value="1"/>
</dbReference>
<keyword evidence="1" id="KW-0195">Cyclin</keyword>
<dbReference type="Gene3D" id="1.10.472.10">
    <property type="entry name" value="Cyclin-like"/>
    <property type="match status" value="2"/>
</dbReference>
<dbReference type="AlphaFoldDB" id="A0A0N4ZNP1"/>
<dbReference type="WBParaSite" id="PTRK_0001015500.1">
    <property type="protein sequence ID" value="PTRK_0001015500.1"/>
    <property type="gene ID" value="PTRK_0001015500"/>
</dbReference>
<proteinExistence type="inferred from homology"/>
<dbReference type="InterPro" id="IPR006671">
    <property type="entry name" value="Cyclin_N"/>
</dbReference>
<dbReference type="STRING" id="131310.A0A0N4ZNP1"/>
<feature type="region of interest" description="Disordered" evidence="2">
    <location>
        <begin position="196"/>
        <end position="225"/>
    </location>
</feature>
<name>A0A0N4ZNP1_PARTI</name>
<dbReference type="SMART" id="SM00385">
    <property type="entry name" value="CYCLIN"/>
    <property type="match status" value="1"/>
</dbReference>
<dbReference type="InterPro" id="IPR039361">
    <property type="entry name" value="Cyclin"/>
</dbReference>
<accession>A0A0N4ZNP1</accession>